<dbReference type="Proteomes" id="UP000006727">
    <property type="component" value="Chromosome 18"/>
</dbReference>
<keyword evidence="2" id="KW-1185">Reference proteome</keyword>
<evidence type="ECO:0000313" key="2">
    <source>
        <dbReference type="Proteomes" id="UP000006727"/>
    </source>
</evidence>
<reference evidence="1" key="3">
    <citation type="submission" date="2020-12" db="UniProtKB">
        <authorList>
            <consortium name="EnsemblPlants"/>
        </authorList>
    </citation>
    <scope>IDENTIFICATION</scope>
</reference>
<evidence type="ECO:0000313" key="1">
    <source>
        <dbReference type="EnsemblPlants" id="Pp3c18_21520V3.2"/>
    </source>
</evidence>
<dbReference type="Gramene" id="Pp3c18_21520V3.2">
    <property type="protein sequence ID" value="Pp3c18_21520V3.2"/>
    <property type="gene ID" value="Pp3c18_21520"/>
</dbReference>
<dbReference type="EMBL" id="ABEU02000018">
    <property type="status" value="NOT_ANNOTATED_CDS"/>
    <property type="molecule type" value="Genomic_DNA"/>
</dbReference>
<accession>A0A7I4BHB5</accession>
<dbReference type="AlphaFoldDB" id="A0A7I4BHB5"/>
<sequence length="123" mass="13792">MASEKVQQAVGNIRLQLERPLEQAPPETANIFDNEYVQDGYTSIKVVMRRQFTLTLRSKSFLYARMIQVPTTSDRADMDLRKSLAFLAAMTLSLNSISQIPVQLDERTVTVSINALSHCSLTG</sequence>
<protein>
    <submittedName>
        <fullName evidence="1">Uncharacterized protein</fullName>
    </submittedName>
</protein>
<reference evidence="1 2" key="1">
    <citation type="journal article" date="2008" name="Science">
        <title>The Physcomitrella genome reveals evolutionary insights into the conquest of land by plants.</title>
        <authorList>
            <person name="Rensing S."/>
            <person name="Lang D."/>
            <person name="Zimmer A."/>
            <person name="Terry A."/>
            <person name="Salamov A."/>
            <person name="Shapiro H."/>
            <person name="Nishiyama T."/>
            <person name="Perroud P.-F."/>
            <person name="Lindquist E."/>
            <person name="Kamisugi Y."/>
            <person name="Tanahashi T."/>
            <person name="Sakakibara K."/>
            <person name="Fujita T."/>
            <person name="Oishi K."/>
            <person name="Shin-I T."/>
            <person name="Kuroki Y."/>
            <person name="Toyoda A."/>
            <person name="Suzuki Y."/>
            <person name="Hashimoto A."/>
            <person name="Yamaguchi K."/>
            <person name="Sugano A."/>
            <person name="Kohara Y."/>
            <person name="Fujiyama A."/>
            <person name="Anterola A."/>
            <person name="Aoki S."/>
            <person name="Ashton N."/>
            <person name="Barbazuk W.B."/>
            <person name="Barker E."/>
            <person name="Bennetzen J."/>
            <person name="Bezanilla M."/>
            <person name="Blankenship R."/>
            <person name="Cho S.H."/>
            <person name="Dutcher S."/>
            <person name="Estelle M."/>
            <person name="Fawcett J.A."/>
            <person name="Gundlach H."/>
            <person name="Hanada K."/>
            <person name="Heyl A."/>
            <person name="Hicks K.A."/>
            <person name="Hugh J."/>
            <person name="Lohr M."/>
            <person name="Mayer K."/>
            <person name="Melkozernov A."/>
            <person name="Murata T."/>
            <person name="Nelson D."/>
            <person name="Pils B."/>
            <person name="Prigge M."/>
            <person name="Reiss B."/>
            <person name="Renner T."/>
            <person name="Rombauts S."/>
            <person name="Rushton P."/>
            <person name="Sanderfoot A."/>
            <person name="Schween G."/>
            <person name="Shiu S.-H."/>
            <person name="Stueber K."/>
            <person name="Theodoulou F.L."/>
            <person name="Tu H."/>
            <person name="Van de Peer Y."/>
            <person name="Verrier P.J."/>
            <person name="Waters E."/>
            <person name="Wood A."/>
            <person name="Yang L."/>
            <person name="Cove D."/>
            <person name="Cuming A."/>
            <person name="Hasebe M."/>
            <person name="Lucas S."/>
            <person name="Mishler D.B."/>
            <person name="Reski R."/>
            <person name="Grigoriev I."/>
            <person name="Quatrano R.S."/>
            <person name="Boore J.L."/>
        </authorList>
    </citation>
    <scope>NUCLEOTIDE SEQUENCE [LARGE SCALE GENOMIC DNA]</scope>
    <source>
        <strain evidence="1 2">cv. Gransden 2004</strain>
    </source>
</reference>
<name>A0A7I4BHB5_PHYPA</name>
<organism evidence="1 2">
    <name type="scientific">Physcomitrium patens</name>
    <name type="common">Spreading-leaved earth moss</name>
    <name type="synonym">Physcomitrella patens</name>
    <dbReference type="NCBI Taxonomy" id="3218"/>
    <lineage>
        <taxon>Eukaryota</taxon>
        <taxon>Viridiplantae</taxon>
        <taxon>Streptophyta</taxon>
        <taxon>Embryophyta</taxon>
        <taxon>Bryophyta</taxon>
        <taxon>Bryophytina</taxon>
        <taxon>Bryopsida</taxon>
        <taxon>Funariidae</taxon>
        <taxon>Funariales</taxon>
        <taxon>Funariaceae</taxon>
        <taxon>Physcomitrium</taxon>
    </lineage>
</organism>
<proteinExistence type="predicted"/>
<dbReference type="EnsemblPlants" id="Pp3c18_21520V3.2">
    <property type="protein sequence ID" value="Pp3c18_21520V3.2"/>
    <property type="gene ID" value="Pp3c18_21520"/>
</dbReference>
<reference evidence="1 2" key="2">
    <citation type="journal article" date="2018" name="Plant J.">
        <title>The Physcomitrella patens chromosome-scale assembly reveals moss genome structure and evolution.</title>
        <authorList>
            <person name="Lang D."/>
            <person name="Ullrich K.K."/>
            <person name="Murat F."/>
            <person name="Fuchs J."/>
            <person name="Jenkins J."/>
            <person name="Haas F.B."/>
            <person name="Piednoel M."/>
            <person name="Gundlach H."/>
            <person name="Van Bel M."/>
            <person name="Meyberg R."/>
            <person name="Vives C."/>
            <person name="Morata J."/>
            <person name="Symeonidi A."/>
            <person name="Hiss M."/>
            <person name="Muchero W."/>
            <person name="Kamisugi Y."/>
            <person name="Saleh O."/>
            <person name="Blanc G."/>
            <person name="Decker E.L."/>
            <person name="van Gessel N."/>
            <person name="Grimwood J."/>
            <person name="Hayes R.D."/>
            <person name="Graham S.W."/>
            <person name="Gunter L.E."/>
            <person name="McDaniel S.F."/>
            <person name="Hoernstein S.N.W."/>
            <person name="Larsson A."/>
            <person name="Li F.W."/>
            <person name="Perroud P.F."/>
            <person name="Phillips J."/>
            <person name="Ranjan P."/>
            <person name="Rokshar D.S."/>
            <person name="Rothfels C.J."/>
            <person name="Schneider L."/>
            <person name="Shu S."/>
            <person name="Stevenson D.W."/>
            <person name="Thummler F."/>
            <person name="Tillich M."/>
            <person name="Villarreal Aguilar J.C."/>
            <person name="Widiez T."/>
            <person name="Wong G.K."/>
            <person name="Wymore A."/>
            <person name="Zhang Y."/>
            <person name="Zimmer A.D."/>
            <person name="Quatrano R.S."/>
            <person name="Mayer K.F.X."/>
            <person name="Goodstein D."/>
            <person name="Casacuberta J.M."/>
            <person name="Vandepoele K."/>
            <person name="Reski R."/>
            <person name="Cuming A.C."/>
            <person name="Tuskan G.A."/>
            <person name="Maumus F."/>
            <person name="Salse J."/>
            <person name="Schmutz J."/>
            <person name="Rensing S.A."/>
        </authorList>
    </citation>
    <scope>NUCLEOTIDE SEQUENCE [LARGE SCALE GENOMIC DNA]</scope>
    <source>
        <strain evidence="1 2">cv. Gransden 2004</strain>
    </source>
</reference>